<proteinExistence type="predicted"/>
<dbReference type="Proteomes" id="UP000324575">
    <property type="component" value="Unassembled WGS sequence"/>
</dbReference>
<evidence type="ECO:0000313" key="1">
    <source>
        <dbReference type="EMBL" id="KAA6303180.1"/>
    </source>
</evidence>
<comment type="caution">
    <text evidence="1">The sequence shown here is derived from an EMBL/GenBank/DDBJ whole genome shotgun (WGS) entry which is preliminary data.</text>
</comment>
<sequence>MEKQEKNTSEIVDFGCTVIKVKDVSRIEISILDANTNKYYIVLSFDYVNEYYEFKSDCICYDSEGKFNEDFKKLKSLMKTDYVEFKSK</sequence>
<name>A0A5M8P4M5_9BACT</name>
<reference evidence="1 2" key="1">
    <citation type="submission" date="2019-03" db="EMBL/GenBank/DDBJ databases">
        <title>Single cell metagenomics reveals metabolic interactions within the superorganism composed of flagellate Streblomastix strix and complex community of Bacteroidetes bacteria on its surface.</title>
        <authorList>
            <person name="Treitli S.C."/>
            <person name="Kolisko M."/>
            <person name="Husnik F."/>
            <person name="Keeling P."/>
            <person name="Hampl V."/>
        </authorList>
    </citation>
    <scope>NUCLEOTIDE SEQUENCE [LARGE SCALE GENOMIC DNA]</scope>
    <source>
        <strain evidence="1">St1</strain>
    </source>
</reference>
<dbReference type="EMBL" id="SNRX01000003">
    <property type="protein sequence ID" value="KAA6303180.1"/>
    <property type="molecule type" value="Genomic_DNA"/>
</dbReference>
<protein>
    <submittedName>
        <fullName evidence="1">Uncharacterized protein</fullName>
    </submittedName>
</protein>
<dbReference type="AlphaFoldDB" id="A0A5M8P4M5"/>
<organism evidence="1 2">
    <name type="scientific">Candidatus Ordinivivax streblomastigis</name>
    <dbReference type="NCBI Taxonomy" id="2540710"/>
    <lineage>
        <taxon>Bacteria</taxon>
        <taxon>Pseudomonadati</taxon>
        <taxon>Bacteroidota</taxon>
        <taxon>Bacteroidia</taxon>
        <taxon>Bacteroidales</taxon>
        <taxon>Candidatus Ordinivivax</taxon>
    </lineage>
</organism>
<evidence type="ECO:0000313" key="2">
    <source>
        <dbReference type="Proteomes" id="UP000324575"/>
    </source>
</evidence>
<gene>
    <name evidence="1" type="ORF">EZS26_000783</name>
</gene>
<accession>A0A5M8P4M5</accession>